<dbReference type="RefSeq" id="WP_068322579.1">
    <property type="nucleotide sequence ID" value="NZ_AP026974.1"/>
</dbReference>
<keyword evidence="7" id="KW-1185">Reference proteome</keyword>
<evidence type="ECO:0000256" key="1">
    <source>
        <dbReference type="ARBA" id="ARBA00004141"/>
    </source>
</evidence>
<evidence type="ECO:0000256" key="2">
    <source>
        <dbReference type="ARBA" id="ARBA00022692"/>
    </source>
</evidence>
<evidence type="ECO:0000313" key="6">
    <source>
        <dbReference type="EMBL" id="BDT78958.1"/>
    </source>
</evidence>
<evidence type="ECO:0000256" key="3">
    <source>
        <dbReference type="ARBA" id="ARBA00022989"/>
    </source>
</evidence>
<proteinExistence type="predicted"/>
<dbReference type="EMBL" id="AP026974">
    <property type="protein sequence ID" value="BDT78958.1"/>
    <property type="molecule type" value="Genomic_DNA"/>
</dbReference>
<evidence type="ECO:0000313" key="7">
    <source>
        <dbReference type="Proteomes" id="UP001211204"/>
    </source>
</evidence>
<name>A0ABM8CMA6_9BURK</name>
<feature type="transmembrane region" description="Helical" evidence="5">
    <location>
        <begin position="112"/>
        <end position="132"/>
    </location>
</feature>
<gene>
    <name evidence="6" type="ORF">PKF032_08460</name>
</gene>
<protein>
    <recommendedName>
        <fullName evidence="8">GTPase</fullName>
    </recommendedName>
</protein>
<accession>A0ABM8CMA6</accession>
<keyword evidence="3 5" id="KW-1133">Transmembrane helix</keyword>
<evidence type="ECO:0000256" key="4">
    <source>
        <dbReference type="ARBA" id="ARBA00023136"/>
    </source>
</evidence>
<dbReference type="Proteomes" id="UP001211204">
    <property type="component" value="Chromosome"/>
</dbReference>
<keyword evidence="2 5" id="KW-0812">Transmembrane</keyword>
<evidence type="ECO:0008006" key="8">
    <source>
        <dbReference type="Google" id="ProtNLM"/>
    </source>
</evidence>
<comment type="subcellular location">
    <subcellularLocation>
        <location evidence="1">Membrane</location>
        <topology evidence="1">Multi-pass membrane protein</topology>
    </subcellularLocation>
</comment>
<dbReference type="Pfam" id="PF05128">
    <property type="entry name" value="DUF697"/>
    <property type="match status" value="1"/>
</dbReference>
<organism evidence="6 7">
    <name type="scientific">Polynucleobacter yangtzensis</name>
    <dbReference type="NCBI Taxonomy" id="1743159"/>
    <lineage>
        <taxon>Bacteria</taxon>
        <taxon>Pseudomonadati</taxon>
        <taxon>Pseudomonadota</taxon>
        <taxon>Betaproteobacteria</taxon>
        <taxon>Burkholderiales</taxon>
        <taxon>Burkholderiaceae</taxon>
        <taxon>Polynucleobacter</taxon>
    </lineage>
</organism>
<reference evidence="6 7" key="1">
    <citation type="submission" date="2022-11" db="EMBL/GenBank/DDBJ databases">
        <title>Complete Genome Sequences of three Polynucleobacter sp. Subcluster PnecC Strains KF022, KF023, and KF032 Isolated from a Shallow Eutrophic Lake in Japan.</title>
        <authorList>
            <person name="Ogata Y."/>
            <person name="Watanabe K."/>
            <person name="Takemine S."/>
            <person name="Shindo C."/>
            <person name="Kurokawa R."/>
            <person name="Suda W."/>
        </authorList>
    </citation>
    <scope>NUCLEOTIDE SEQUENCE [LARGE SCALE GENOMIC DNA]</scope>
    <source>
        <strain evidence="6 7">KF032</strain>
    </source>
</reference>
<dbReference type="InterPro" id="IPR021147">
    <property type="entry name" value="DUF697"/>
</dbReference>
<keyword evidence="4 5" id="KW-0472">Membrane</keyword>
<feature type="transmembrane region" description="Helical" evidence="5">
    <location>
        <begin position="84"/>
        <end position="106"/>
    </location>
</feature>
<sequence>MTSSATNVSDVSDVEVKDLAPETSDKLDQVSKLISNAAKWSVGAALIPVPNVDVLVIGGIQAKLVNDIAKVYGSGFTKEKLRSVITVLGGTLAPAIGADIVVGSTAKMFPGYGSLFGFVSMSAFSVAATYAIGKVMVKHFEGGGTADSFSAESVKADLKEEFKKAVKK</sequence>
<evidence type="ECO:0000256" key="5">
    <source>
        <dbReference type="SAM" id="Phobius"/>
    </source>
</evidence>